<dbReference type="Proteomes" id="UP001165064">
    <property type="component" value="Unassembled WGS sequence"/>
</dbReference>
<organism evidence="1 2">
    <name type="scientific">Ambrosiozyma monospora</name>
    <name type="common">Yeast</name>
    <name type="synonym">Endomycopsis monosporus</name>
    <dbReference type="NCBI Taxonomy" id="43982"/>
    <lineage>
        <taxon>Eukaryota</taxon>
        <taxon>Fungi</taxon>
        <taxon>Dikarya</taxon>
        <taxon>Ascomycota</taxon>
        <taxon>Saccharomycotina</taxon>
        <taxon>Pichiomycetes</taxon>
        <taxon>Pichiales</taxon>
        <taxon>Pichiaceae</taxon>
        <taxon>Ambrosiozyma</taxon>
    </lineage>
</organism>
<name>A0ACB5T269_AMBMO</name>
<keyword evidence="2" id="KW-1185">Reference proteome</keyword>
<sequence length="147" mass="16592">MDPVYEIRSLIQDLREVRLLKARRGLKELNEVYLQLDGLSLIEINEVRPFVLKVMNQLRKLKESGKIGEEEMYGDETEIGGDTVMSQDDDDYAGVQINDSVGINHGTNSAGRTAAGNSYFNDSHTRVQGDTMEDDDSDSDDDIYRKD</sequence>
<comment type="caution">
    <text evidence="1">The sequence shown here is derived from an EMBL/GenBank/DDBJ whole genome shotgun (WGS) entry which is preliminary data.</text>
</comment>
<evidence type="ECO:0000313" key="1">
    <source>
        <dbReference type="EMBL" id="GME79360.1"/>
    </source>
</evidence>
<evidence type="ECO:0000313" key="2">
    <source>
        <dbReference type="Proteomes" id="UP001165064"/>
    </source>
</evidence>
<proteinExistence type="predicted"/>
<gene>
    <name evidence="1" type="ORF">Amon02_000390800</name>
</gene>
<dbReference type="EMBL" id="BSXS01002563">
    <property type="protein sequence ID" value="GME79360.1"/>
    <property type="molecule type" value="Genomic_DNA"/>
</dbReference>
<protein>
    <submittedName>
        <fullName evidence="1">Unnamed protein product</fullName>
    </submittedName>
</protein>
<reference evidence="1" key="1">
    <citation type="submission" date="2023-04" db="EMBL/GenBank/DDBJ databases">
        <title>Ambrosiozyma monospora NBRC 10751.</title>
        <authorList>
            <person name="Ichikawa N."/>
            <person name="Sato H."/>
            <person name="Tonouchi N."/>
        </authorList>
    </citation>
    <scope>NUCLEOTIDE SEQUENCE</scope>
    <source>
        <strain evidence="1">NBRC 10751</strain>
    </source>
</reference>
<accession>A0ACB5T269</accession>